<evidence type="ECO:0000313" key="3">
    <source>
        <dbReference type="Proteomes" id="UP000008648"/>
    </source>
</evidence>
<dbReference type="GeneID" id="14297570"/>
<accession>F1BUU1</accession>
<protein>
    <submittedName>
        <fullName evidence="2">Uncharacterized protein</fullName>
    </submittedName>
</protein>
<feature type="region of interest" description="Disordered" evidence="1">
    <location>
        <begin position="1"/>
        <end position="28"/>
    </location>
</feature>
<evidence type="ECO:0000313" key="2">
    <source>
        <dbReference type="EMBL" id="ADX32449.1"/>
    </source>
</evidence>
<proteinExistence type="predicted"/>
<name>F1BUU1_9CAUD</name>
<dbReference type="EMBL" id="HQ110084">
    <property type="protein sequence ID" value="ADX32449.1"/>
    <property type="molecule type" value="Genomic_DNA"/>
</dbReference>
<feature type="compositionally biased region" description="Polar residues" evidence="1">
    <location>
        <begin position="1"/>
        <end position="12"/>
    </location>
</feature>
<dbReference type="RefSeq" id="YP_007238062.1">
    <property type="nucleotide sequence ID" value="NC_019932.1"/>
</dbReference>
<organism evidence="2 3">
    <name type="scientific">Erwinia phage ENT90</name>
    <dbReference type="NCBI Taxonomy" id="947843"/>
    <lineage>
        <taxon>Viruses</taxon>
        <taxon>Duplodnaviria</taxon>
        <taxon>Heunggongvirae</taxon>
        <taxon>Uroviricota</taxon>
        <taxon>Caudoviricetes</taxon>
        <taxon>Peduoviridae</taxon>
        <taxon>Entnonagintavirus</taxon>
        <taxon>Entnonagintavirus ENT90</taxon>
    </lineage>
</organism>
<evidence type="ECO:0000256" key="1">
    <source>
        <dbReference type="SAM" id="MobiDB-lite"/>
    </source>
</evidence>
<dbReference type="Proteomes" id="UP000008648">
    <property type="component" value="Segment"/>
</dbReference>
<sequence length="99" mass="10360">MRGSTDSRASTSEAHRSASRTPRSAPALGLNSSTWLISVSPRFSGVSRMITFSFCSIFVTRNSQVYSGPAPGAGVRVTSGRGFCGAAPAGRCRPPFQSC</sequence>
<keyword evidence="3" id="KW-1185">Reference proteome</keyword>
<reference evidence="2 3" key="1">
    <citation type="submission" date="2010-08" db="EMBL/GenBank/DDBJ databases">
        <title>Genomic sequence of temperate phage ENT90 isolated from Erwinia amylovora.</title>
        <authorList>
            <person name="Lee Y.-D."/>
            <person name="Park J.-H."/>
        </authorList>
    </citation>
    <scope>NUCLEOTIDE SEQUENCE [LARGE SCALE GENOMIC DNA]</scope>
</reference>
<dbReference type="KEGG" id="vg:14297570"/>